<reference evidence="3 4" key="1">
    <citation type="journal article" date="2014" name="Am. J. Bot.">
        <title>Genome assembly and annotation for red clover (Trifolium pratense; Fabaceae).</title>
        <authorList>
            <person name="Istvanek J."/>
            <person name="Jaros M."/>
            <person name="Krenek A."/>
            <person name="Repkova J."/>
        </authorList>
    </citation>
    <scope>NUCLEOTIDE SEQUENCE [LARGE SCALE GENOMIC DNA]</scope>
    <source>
        <strain evidence="4">cv. Tatra</strain>
        <tissue evidence="3">Young leaves</tissue>
    </source>
</reference>
<evidence type="ECO:0000313" key="3">
    <source>
        <dbReference type="EMBL" id="PNX71372.1"/>
    </source>
</evidence>
<evidence type="ECO:0000259" key="2">
    <source>
        <dbReference type="PROSITE" id="PS50891"/>
    </source>
</evidence>
<dbReference type="EMBL" id="ASHM01023223">
    <property type="protein sequence ID" value="PNX71372.1"/>
    <property type="molecule type" value="Genomic_DNA"/>
</dbReference>
<dbReference type="PANTHER" id="PTHR31301">
    <property type="entry name" value="LOB DOMAIN-CONTAINING PROTEIN 4-RELATED"/>
    <property type="match status" value="1"/>
</dbReference>
<dbReference type="AlphaFoldDB" id="A0A2K3KYL2"/>
<accession>A0A2K3KYL2</accession>
<reference evidence="3 4" key="2">
    <citation type="journal article" date="2017" name="Front. Plant Sci.">
        <title>Gene Classification and Mining of Molecular Markers Useful in Red Clover (Trifolium pratense) Breeding.</title>
        <authorList>
            <person name="Istvanek J."/>
            <person name="Dluhosova J."/>
            <person name="Dluhos P."/>
            <person name="Patkova L."/>
            <person name="Nedelnik J."/>
            <person name="Repkova J."/>
        </authorList>
    </citation>
    <scope>NUCLEOTIDE SEQUENCE [LARGE SCALE GENOMIC DNA]</scope>
    <source>
        <strain evidence="4">cv. Tatra</strain>
        <tissue evidence="3">Young leaves</tissue>
    </source>
</reference>
<sequence length="279" mass="32004">MANRPACAACRHQRKKCKRDCILAPYFPINKLQEYEEAHRVFGYSNVTKMVQNLGEQERQNAMNSIKWEAKMWNQDPIFGPFGAYNDACKTITHLWNLLQQQQEQAHQRVSTSEPNKFMGQAQVSLPFNNEALQVSNNVNWAHFDSPYVASNNVVQNNPNFEYPYVNYFGDSLQNQEPNVLKCVPSGNVVQPSQSNYLQSVASSSGTNVTMDQYFHYCDENIVTNEEMGMQGDGQGHYGIHTMAQNRVRSQITEIQHPIHHPFGHSKIFFLLFLHVVEN</sequence>
<feature type="domain" description="LOB" evidence="2">
    <location>
        <begin position="5"/>
        <end position="106"/>
    </location>
</feature>
<comment type="similarity">
    <text evidence="1">Belongs to the LOB domain-containing protein family.</text>
</comment>
<organism evidence="3 4">
    <name type="scientific">Trifolium pratense</name>
    <name type="common">Red clover</name>
    <dbReference type="NCBI Taxonomy" id="57577"/>
    <lineage>
        <taxon>Eukaryota</taxon>
        <taxon>Viridiplantae</taxon>
        <taxon>Streptophyta</taxon>
        <taxon>Embryophyta</taxon>
        <taxon>Tracheophyta</taxon>
        <taxon>Spermatophyta</taxon>
        <taxon>Magnoliopsida</taxon>
        <taxon>eudicotyledons</taxon>
        <taxon>Gunneridae</taxon>
        <taxon>Pentapetalae</taxon>
        <taxon>rosids</taxon>
        <taxon>fabids</taxon>
        <taxon>Fabales</taxon>
        <taxon>Fabaceae</taxon>
        <taxon>Papilionoideae</taxon>
        <taxon>50 kb inversion clade</taxon>
        <taxon>NPAAA clade</taxon>
        <taxon>Hologalegina</taxon>
        <taxon>IRL clade</taxon>
        <taxon>Trifolieae</taxon>
        <taxon>Trifolium</taxon>
    </lineage>
</organism>
<dbReference type="InterPro" id="IPR004883">
    <property type="entry name" value="LOB"/>
</dbReference>
<evidence type="ECO:0000313" key="4">
    <source>
        <dbReference type="Proteomes" id="UP000236291"/>
    </source>
</evidence>
<dbReference type="PROSITE" id="PS50891">
    <property type="entry name" value="LOB"/>
    <property type="match status" value="1"/>
</dbReference>
<dbReference type="Proteomes" id="UP000236291">
    <property type="component" value="Unassembled WGS sequence"/>
</dbReference>
<dbReference type="Pfam" id="PF03195">
    <property type="entry name" value="LOB"/>
    <property type="match status" value="1"/>
</dbReference>
<comment type="caution">
    <text evidence="3">The sequence shown here is derived from an EMBL/GenBank/DDBJ whole genome shotgun (WGS) entry which is preliminary data.</text>
</comment>
<protein>
    <submittedName>
        <fullName evidence="3">LOB domain protein</fullName>
    </submittedName>
</protein>
<name>A0A2K3KYL2_TRIPR</name>
<dbReference type="PANTHER" id="PTHR31301:SF165">
    <property type="entry name" value="LOB DOMAIN PROTEIN"/>
    <property type="match status" value="1"/>
</dbReference>
<evidence type="ECO:0000256" key="1">
    <source>
        <dbReference type="ARBA" id="ARBA00005474"/>
    </source>
</evidence>
<dbReference type="STRING" id="57577.A0A2K3KYL2"/>
<gene>
    <name evidence="3" type="ORF">L195_g027248</name>
</gene>
<proteinExistence type="inferred from homology"/>